<protein>
    <submittedName>
        <fullName evidence="1">Uncharacterized protein</fullName>
    </submittedName>
</protein>
<dbReference type="KEGG" id="mgod:E7746_06655"/>
<gene>
    <name evidence="1" type="ORF">E7746_06655</name>
</gene>
<name>A0A4P7VNR5_9BACT</name>
<keyword evidence="2" id="KW-1185">Reference proteome</keyword>
<dbReference type="OrthoDB" id="1040686at2"/>
<dbReference type="EMBL" id="CP039393">
    <property type="protein sequence ID" value="QCD35595.1"/>
    <property type="molecule type" value="Genomic_DNA"/>
</dbReference>
<dbReference type="RefSeq" id="WP_136410254.1">
    <property type="nucleotide sequence ID" value="NZ_CP039393.1"/>
</dbReference>
<proteinExistence type="predicted"/>
<accession>A0A4P7VNR5</accession>
<evidence type="ECO:0000313" key="1">
    <source>
        <dbReference type="EMBL" id="QCD35595.1"/>
    </source>
</evidence>
<evidence type="ECO:0000313" key="2">
    <source>
        <dbReference type="Proteomes" id="UP000297031"/>
    </source>
</evidence>
<organism evidence="1 2">
    <name type="scientific">Muribaculum gordoncarteri</name>
    <dbReference type="NCBI Taxonomy" id="2530390"/>
    <lineage>
        <taxon>Bacteria</taxon>
        <taxon>Pseudomonadati</taxon>
        <taxon>Bacteroidota</taxon>
        <taxon>Bacteroidia</taxon>
        <taxon>Bacteroidales</taxon>
        <taxon>Muribaculaceae</taxon>
        <taxon>Muribaculum</taxon>
    </lineage>
</organism>
<reference evidence="1 2" key="1">
    <citation type="submission" date="2019-02" db="EMBL/GenBank/DDBJ databases">
        <title>Isolation and identification of novel species under the genus Muribaculum.</title>
        <authorList>
            <person name="Miyake S."/>
            <person name="Ding Y."/>
            <person name="Low A."/>
            <person name="Soh M."/>
            <person name="Seedorf H."/>
        </authorList>
    </citation>
    <scope>NUCLEOTIDE SEQUENCE [LARGE SCALE GENOMIC DNA]</scope>
    <source>
        <strain evidence="1 2">TLL-A4</strain>
    </source>
</reference>
<dbReference type="AlphaFoldDB" id="A0A4P7VNR5"/>
<dbReference type="Proteomes" id="UP000297031">
    <property type="component" value="Chromosome"/>
</dbReference>
<sequence length="491" mass="53107">MALTAQQEADLLSMLDAYKTGEQIDDLPAASTDATDKKIEVFDTKSGASQCMDLTAAVNMANAPWCGRVWRTDLATPAAATYCGSLEMLKNLKDILGLGGYLVKNDHSRRKLDPTNHYRFANGETAKLDGSMGHYQWGWGKPFYFAKWTQGNLEFEAVSLYPIKGQYNYRIPVGSLSATGLAALDRDTDTLVSYINDDVKYRGGNNTSGWDDTYRSLLGHCATNRSTAQFAAAAHKNGAGWLAGTMRAAAVVKILVEIVMGTRNVQAAFNANKDANGLYQGGFGTGVTNWDWTSWSNYNGNNPILHMSAGVDMADGLGVKEIPIVNADGTTVFTAKVPVFFGLKNFFGYIWRVSEDELGEANADKSMRHWVTPSIYGTYTYGSTAGMVLKSTSPIASGYIIKMSYDNLEMWPTQSGGSESTYQCDYFWNNGNVTSGFRAVFRGANAYNGGHAGVGAVSVNNAPTSAAAGIGSPLCDFAEEFSLEPEYYAVA</sequence>